<evidence type="ECO:0000313" key="2">
    <source>
        <dbReference type="Proteomes" id="UP000235116"/>
    </source>
</evidence>
<accession>A0A2K9LL76</accession>
<dbReference type="RefSeq" id="WP_101894485.1">
    <property type="nucleotide sequence ID" value="NZ_CP022684.1"/>
</dbReference>
<dbReference type="Proteomes" id="UP000235116">
    <property type="component" value="Chromosome"/>
</dbReference>
<protein>
    <submittedName>
        <fullName evidence="1">Uncharacterized protein</fullName>
    </submittedName>
</protein>
<proteinExistence type="predicted"/>
<reference evidence="2" key="1">
    <citation type="submission" date="2017-08" db="EMBL/GenBank/DDBJ databases">
        <title>Direct submision.</title>
        <authorList>
            <person name="Kim S.-J."/>
            <person name="Rhee S.-K."/>
        </authorList>
    </citation>
    <scope>NUCLEOTIDE SEQUENCE [LARGE SCALE GENOMIC DNA]</scope>
    <source>
        <strain evidence="2">GI5</strain>
    </source>
</reference>
<dbReference type="EMBL" id="CP022684">
    <property type="protein sequence ID" value="AUM13106.1"/>
    <property type="molecule type" value="Genomic_DNA"/>
</dbReference>
<sequence>MQQQYRIDHRIVSEQEAKQEGVYSIYWLDDNGHTQHIHMLDGDQLYKIIYCHQQPPFDTLIQQHRNQHPGVDCECWSTPEHTAQGPQFRATLYDGRGRPLGKALRQEDNEGRLLWEIEYTRDDQFITHTRYHYTGDRLTKVQELDIDGNQISEMELQ</sequence>
<gene>
    <name evidence="1" type="ORF">Kalk_12020</name>
</gene>
<dbReference type="KEGG" id="kak:Kalk_12020"/>
<name>A0A2K9LL76_9GAMM</name>
<organism evidence="1 2">
    <name type="scientific">Ketobacter alkanivorans</name>
    <dbReference type="NCBI Taxonomy" id="1917421"/>
    <lineage>
        <taxon>Bacteria</taxon>
        <taxon>Pseudomonadati</taxon>
        <taxon>Pseudomonadota</taxon>
        <taxon>Gammaproteobacteria</taxon>
        <taxon>Pseudomonadales</taxon>
        <taxon>Ketobacteraceae</taxon>
        <taxon>Ketobacter</taxon>
    </lineage>
</organism>
<evidence type="ECO:0000313" key="1">
    <source>
        <dbReference type="EMBL" id="AUM13106.1"/>
    </source>
</evidence>
<dbReference type="AlphaFoldDB" id="A0A2K9LL76"/>
<keyword evidence="2" id="KW-1185">Reference proteome</keyword>